<evidence type="ECO:0000313" key="3">
    <source>
        <dbReference type="EMBL" id="EOD00630.1"/>
    </source>
</evidence>
<organism evidence="3 4">
    <name type="scientific">Caldisalinibacter kiritimatiensis</name>
    <dbReference type="NCBI Taxonomy" id="1304284"/>
    <lineage>
        <taxon>Bacteria</taxon>
        <taxon>Bacillati</taxon>
        <taxon>Bacillota</taxon>
        <taxon>Tissierellia</taxon>
        <taxon>Tissierellales</taxon>
        <taxon>Thermohalobacteraceae</taxon>
        <taxon>Caldisalinibacter</taxon>
    </lineage>
</organism>
<evidence type="ECO:0000259" key="2">
    <source>
        <dbReference type="PROSITE" id="PS51677"/>
    </source>
</evidence>
<dbReference type="SUPFAM" id="SSF88713">
    <property type="entry name" value="Glycoside hydrolase/deacetylase"/>
    <property type="match status" value="1"/>
</dbReference>
<comment type="caution">
    <text evidence="3">The sequence shown here is derived from an EMBL/GenBank/DDBJ whole genome shotgun (WGS) entry which is preliminary data.</text>
</comment>
<dbReference type="OrthoDB" id="9806342at2"/>
<dbReference type="PROSITE" id="PS51677">
    <property type="entry name" value="NODB"/>
    <property type="match status" value="1"/>
</dbReference>
<dbReference type="eggNOG" id="COG0726">
    <property type="taxonomic scope" value="Bacteria"/>
</dbReference>
<dbReference type="Pfam" id="PF01522">
    <property type="entry name" value="Polysacc_deac_1"/>
    <property type="match status" value="1"/>
</dbReference>
<dbReference type="InterPro" id="IPR002509">
    <property type="entry name" value="NODB_dom"/>
</dbReference>
<dbReference type="InterPro" id="IPR011330">
    <property type="entry name" value="Glyco_hydro/deAcase_b/a-brl"/>
</dbReference>
<dbReference type="Gene3D" id="3.20.20.370">
    <property type="entry name" value="Glycoside hydrolase/deacetylase"/>
    <property type="match status" value="1"/>
</dbReference>
<dbReference type="GO" id="GO:0005975">
    <property type="term" value="P:carbohydrate metabolic process"/>
    <property type="evidence" value="ECO:0007669"/>
    <property type="project" value="InterPro"/>
</dbReference>
<dbReference type="PATRIC" id="fig|1304284.3.peg.1314"/>
<dbReference type="GO" id="GO:0016020">
    <property type="term" value="C:membrane"/>
    <property type="evidence" value="ECO:0007669"/>
    <property type="project" value="TreeGrafter"/>
</dbReference>
<feature type="domain" description="NodB homology" evidence="2">
    <location>
        <begin position="54"/>
        <end position="231"/>
    </location>
</feature>
<protein>
    <submittedName>
        <fullName evidence="3">Putative olysaccharide deacetylase</fullName>
    </submittedName>
</protein>
<dbReference type="Proteomes" id="UP000013378">
    <property type="component" value="Unassembled WGS sequence"/>
</dbReference>
<proteinExistence type="predicted"/>
<keyword evidence="4" id="KW-1185">Reference proteome</keyword>
<sequence>MKIFFIKYNTLKIIIIALILLIVFTFIFTYVKRTKSTETFNNGDVFYKGNIDKQIIAFACNVDWGNEYIPAMLQTFRNNDIKITFFVTGRWAEKYQGLLKNIHKEGHEIGNHGYKHRDYSKLGYEENKKEITRAHNIIMKVTGEKPKYFAPPAGAFNDFTIKAANDLDYDVIMWSIDTIDWRKDSKKEKIIQRVISKTHNSAIVLMHPKQETIKALPELINSLEKQGYKIGKVSDIIR</sequence>
<gene>
    <name evidence="3" type="ORF">L21TH_1344</name>
</gene>
<dbReference type="InterPro" id="IPR050248">
    <property type="entry name" value="Polysacc_deacetylase_ArnD"/>
</dbReference>
<keyword evidence="1" id="KW-0472">Membrane</keyword>
<dbReference type="AlphaFoldDB" id="R1CEB0"/>
<dbReference type="EMBL" id="ARZA01000138">
    <property type="protein sequence ID" value="EOD00630.1"/>
    <property type="molecule type" value="Genomic_DNA"/>
</dbReference>
<dbReference type="GO" id="GO:0016810">
    <property type="term" value="F:hydrolase activity, acting on carbon-nitrogen (but not peptide) bonds"/>
    <property type="evidence" value="ECO:0007669"/>
    <property type="project" value="InterPro"/>
</dbReference>
<dbReference type="PANTHER" id="PTHR10587">
    <property type="entry name" value="GLYCOSYL TRANSFERASE-RELATED"/>
    <property type="match status" value="1"/>
</dbReference>
<feature type="transmembrane region" description="Helical" evidence="1">
    <location>
        <begin position="12"/>
        <end position="31"/>
    </location>
</feature>
<dbReference type="PANTHER" id="PTHR10587:SF80">
    <property type="entry name" value="CHITOOLIGOSACCHARIDE DEACETYLASE"/>
    <property type="match status" value="1"/>
</dbReference>
<name>R1CEB0_9FIRM</name>
<accession>R1CEB0</accession>
<reference evidence="3 4" key="1">
    <citation type="journal article" date="2015" name="Geomicrobiol. J.">
        <title>Caldisalinibacter kiritimatiensis gen. nov., sp. nov., a moderately thermohalophilic thiosulfate-reducing bacterium from a hypersaline microbial mat.</title>
        <authorList>
            <person name="Ben Hania W."/>
            <person name="Joseph M."/>
            <person name="Fiebig A."/>
            <person name="Bunk B."/>
            <person name="Klenk H.-P."/>
            <person name="Fardeau M.-L."/>
            <person name="Spring S."/>
        </authorList>
    </citation>
    <scope>NUCLEOTIDE SEQUENCE [LARGE SCALE GENOMIC DNA]</scope>
    <source>
        <strain evidence="3 4">L21-TH-D2</strain>
    </source>
</reference>
<keyword evidence="1" id="KW-0812">Transmembrane</keyword>
<dbReference type="STRING" id="1304284.L21TH_1344"/>
<dbReference type="RefSeq" id="WP_006312335.1">
    <property type="nucleotide sequence ID" value="NZ_ARZA01000138.1"/>
</dbReference>
<evidence type="ECO:0000313" key="4">
    <source>
        <dbReference type="Proteomes" id="UP000013378"/>
    </source>
</evidence>
<evidence type="ECO:0000256" key="1">
    <source>
        <dbReference type="SAM" id="Phobius"/>
    </source>
</evidence>
<dbReference type="CDD" id="cd10950">
    <property type="entry name" value="CE4_BsYlxY_like"/>
    <property type="match status" value="1"/>
</dbReference>
<keyword evidence="1" id="KW-1133">Transmembrane helix</keyword>